<dbReference type="PANTHER" id="PTHR38448:SF1">
    <property type="entry name" value="YLBF FAMILY REGULATOR"/>
    <property type="match status" value="1"/>
</dbReference>
<dbReference type="InterPro" id="IPR052767">
    <property type="entry name" value="Bact_com_dev_regulator"/>
</dbReference>
<dbReference type="Gene3D" id="1.20.1500.10">
    <property type="entry name" value="YheA/YmcA-like"/>
    <property type="match status" value="1"/>
</dbReference>
<dbReference type="InterPro" id="IPR010368">
    <property type="entry name" value="Com_YlbF"/>
</dbReference>
<dbReference type="Proteomes" id="UP000531895">
    <property type="component" value="Unassembled WGS sequence"/>
</dbReference>
<evidence type="ECO:0000313" key="3">
    <source>
        <dbReference type="Proteomes" id="UP000531895"/>
    </source>
</evidence>
<dbReference type="Proteomes" id="UP000704433">
    <property type="component" value="Unassembled WGS sequence"/>
</dbReference>
<dbReference type="Pfam" id="PF06133">
    <property type="entry name" value="Com_YlbF"/>
    <property type="match status" value="1"/>
</dbReference>
<reference evidence="1 3" key="1">
    <citation type="submission" date="2020-07" db="EMBL/GenBank/DDBJ databases">
        <authorList>
            <person name="Feng H."/>
        </authorList>
    </citation>
    <scope>NUCLEOTIDE SEQUENCE [LARGE SCALE GENOMIC DNA]</scope>
    <source>
        <strain evidence="3">s-7</strain>
        <strain evidence="1">S-7</strain>
    </source>
</reference>
<dbReference type="RefSeq" id="WP_016628824.1">
    <property type="nucleotide sequence ID" value="NZ_BNJW01000004.1"/>
</dbReference>
<dbReference type="AlphaFoldDB" id="A0A7W2AKG6"/>
<comment type="caution">
    <text evidence="1">The sequence shown here is derived from an EMBL/GenBank/DDBJ whole genome shotgun (WGS) entry which is preliminary data.</text>
</comment>
<organism evidence="1 3">
    <name type="scientific">Enterococcus lactis</name>
    <dbReference type="NCBI Taxonomy" id="357441"/>
    <lineage>
        <taxon>Bacteria</taxon>
        <taxon>Bacillati</taxon>
        <taxon>Bacillota</taxon>
        <taxon>Bacilli</taxon>
        <taxon>Lactobacillales</taxon>
        <taxon>Enterococcaceae</taxon>
        <taxon>Enterococcus</taxon>
    </lineage>
</organism>
<sequence length="138" mass="16662">MRIDRSWSRKRGSFLQQEPEIQKEVRKLTKLLRENETIIRYKELEEKIHQNQYLTELREKIKQAQKEAVHFAHYDKPAAEQEAIKRADQFMKEFDQHPLVIAYRKQLLEADDLLHHLTTMIQEEINGQIEEEKHASKN</sequence>
<proteinExistence type="predicted"/>
<evidence type="ECO:0000313" key="1">
    <source>
        <dbReference type="EMBL" id="MBA4544903.1"/>
    </source>
</evidence>
<evidence type="ECO:0000313" key="2">
    <source>
        <dbReference type="EMBL" id="MBX4194082.1"/>
    </source>
</evidence>
<reference evidence="2" key="2">
    <citation type="journal article" date="2022" name="J. Anim. Sci.">
        <title>Whole genome sequence analyses-based assessment of virulence potential and antimicrobial susceptibilities and resistance of Enterococcus faecium strains isolated from commercial swine and cattle probiotic products.</title>
        <authorList>
            <person name="Shridhar P.B."/>
            <person name="Amachawadi R.G."/>
            <person name="Tokach M."/>
            <person name="Patel I."/>
            <person name="Gangiredla J."/>
            <person name="Mammel M."/>
            <person name="Nagaraja T.G."/>
        </authorList>
    </citation>
    <scope>NUCLEOTIDE SEQUENCE</scope>
    <source>
        <strain evidence="2">EF216</strain>
    </source>
</reference>
<dbReference type="SUPFAM" id="SSF158622">
    <property type="entry name" value="YheA/YmcA-like"/>
    <property type="match status" value="1"/>
</dbReference>
<dbReference type="EMBL" id="JAIFOD010000028">
    <property type="protein sequence ID" value="MBX4194082.1"/>
    <property type="molecule type" value="Genomic_DNA"/>
</dbReference>
<dbReference type="InterPro" id="IPR016783">
    <property type="entry name" value="Biofilm_formation_YmcA"/>
</dbReference>
<accession>A0A7W2AKG6</accession>
<name>A0A7W2AKG6_9ENTE</name>
<dbReference type="InterPro" id="IPR023378">
    <property type="entry name" value="YheA/YmcA-like_dom_sf"/>
</dbReference>
<protein>
    <submittedName>
        <fullName evidence="1">YlbF family regulator</fullName>
    </submittedName>
</protein>
<dbReference type="PANTHER" id="PTHR38448">
    <property type="entry name" value="REGULATORY PROTEIN YLBF-RELATED"/>
    <property type="match status" value="1"/>
</dbReference>
<dbReference type="PIRSF" id="PIRSF021287">
    <property type="entry name" value="Biofilm_formation_YmcA"/>
    <property type="match status" value="1"/>
</dbReference>
<dbReference type="EMBL" id="JACEIT010000001">
    <property type="protein sequence ID" value="MBA4544903.1"/>
    <property type="molecule type" value="Genomic_DNA"/>
</dbReference>
<gene>
    <name evidence="1" type="ORF">H1Z91_00840</name>
    <name evidence="2" type="ORF">KYX84_07735</name>
</gene>